<dbReference type="OMA" id="KFNDAGR"/>
<dbReference type="EMBL" id="CM003380">
    <property type="protein sequence ID" value="KOM56297.1"/>
    <property type="molecule type" value="Genomic_DNA"/>
</dbReference>
<dbReference type="STRING" id="3914.A0A0L9VN14"/>
<reference evidence="2" key="1">
    <citation type="journal article" date="2015" name="Proc. Natl. Acad. Sci. U.S.A.">
        <title>Genome sequencing of adzuki bean (Vigna angularis) provides insight into high starch and low fat accumulation and domestication.</title>
        <authorList>
            <person name="Yang K."/>
            <person name="Tian Z."/>
            <person name="Chen C."/>
            <person name="Luo L."/>
            <person name="Zhao B."/>
            <person name="Wang Z."/>
            <person name="Yu L."/>
            <person name="Li Y."/>
            <person name="Sun Y."/>
            <person name="Li W."/>
            <person name="Chen Y."/>
            <person name="Li Y."/>
            <person name="Zhang Y."/>
            <person name="Ai D."/>
            <person name="Zhao J."/>
            <person name="Shang C."/>
            <person name="Ma Y."/>
            <person name="Wu B."/>
            <person name="Wang M."/>
            <person name="Gao L."/>
            <person name="Sun D."/>
            <person name="Zhang P."/>
            <person name="Guo F."/>
            <person name="Wang W."/>
            <person name="Li Y."/>
            <person name="Wang J."/>
            <person name="Varshney R.K."/>
            <person name="Wang J."/>
            <person name="Ling H.Q."/>
            <person name="Wan P."/>
        </authorList>
    </citation>
    <scope>NUCLEOTIDE SEQUENCE</scope>
    <source>
        <strain evidence="2">cv. Jingnong 6</strain>
    </source>
</reference>
<protein>
    <recommendedName>
        <fullName evidence="3">Aspartic peptidase DDI1-type domain-containing protein</fullName>
    </recommendedName>
</protein>
<dbReference type="Gene3D" id="2.40.70.10">
    <property type="entry name" value="Acid Proteases"/>
    <property type="match status" value="1"/>
</dbReference>
<gene>
    <name evidence="1" type="ORF">LR48_Vigan10g218900</name>
</gene>
<evidence type="ECO:0000313" key="2">
    <source>
        <dbReference type="Proteomes" id="UP000053144"/>
    </source>
</evidence>
<name>A0A0L9VN14_PHAAN</name>
<organism evidence="1 2">
    <name type="scientific">Phaseolus angularis</name>
    <name type="common">Azuki bean</name>
    <name type="synonym">Vigna angularis</name>
    <dbReference type="NCBI Taxonomy" id="3914"/>
    <lineage>
        <taxon>Eukaryota</taxon>
        <taxon>Viridiplantae</taxon>
        <taxon>Streptophyta</taxon>
        <taxon>Embryophyta</taxon>
        <taxon>Tracheophyta</taxon>
        <taxon>Spermatophyta</taxon>
        <taxon>Magnoliopsida</taxon>
        <taxon>eudicotyledons</taxon>
        <taxon>Gunneridae</taxon>
        <taxon>Pentapetalae</taxon>
        <taxon>rosids</taxon>
        <taxon>fabids</taxon>
        <taxon>Fabales</taxon>
        <taxon>Fabaceae</taxon>
        <taxon>Papilionoideae</taxon>
        <taxon>50 kb inversion clade</taxon>
        <taxon>NPAAA clade</taxon>
        <taxon>indigoferoid/millettioid clade</taxon>
        <taxon>Phaseoleae</taxon>
        <taxon>Vigna</taxon>
    </lineage>
</organism>
<sequence>MQSDTMKLQGWVQGRRVLVLIDSGVNHSFISTRLVEELGLKSTDTLPFKVCLGDGQKKVTRCIGVPVKLEGLEVRDKLYLFELGGVDVILGVTWLASLGEIKVDWGQLIMKVEIKGDPTLTRRVVNPEALLKEKEIETMTLVWSLSQAELMEGETEESGLTHNEEVGLRQILSDFEGVFKDPQRLPPERRIDHRIPLKT</sequence>
<evidence type="ECO:0000313" key="1">
    <source>
        <dbReference type="EMBL" id="KOM56297.1"/>
    </source>
</evidence>
<dbReference type="PANTHER" id="PTHR15503:SF22">
    <property type="entry name" value="TRANSPOSON TY3-I GAG POLYPROTEIN"/>
    <property type="match status" value="1"/>
</dbReference>
<evidence type="ECO:0008006" key="3">
    <source>
        <dbReference type="Google" id="ProtNLM"/>
    </source>
</evidence>
<dbReference type="InterPro" id="IPR032567">
    <property type="entry name" value="RTL1-rel"/>
</dbReference>
<accession>A0A0L9VN14</accession>
<proteinExistence type="predicted"/>
<dbReference type="SUPFAM" id="SSF50630">
    <property type="entry name" value="Acid proteases"/>
    <property type="match status" value="1"/>
</dbReference>
<dbReference type="PANTHER" id="PTHR15503">
    <property type="entry name" value="LDOC1 RELATED"/>
    <property type="match status" value="1"/>
</dbReference>
<dbReference type="Pfam" id="PF08284">
    <property type="entry name" value="RVP_2"/>
    <property type="match status" value="1"/>
</dbReference>
<dbReference type="Proteomes" id="UP000053144">
    <property type="component" value="Chromosome 10"/>
</dbReference>
<dbReference type="Gramene" id="KOM56297">
    <property type="protein sequence ID" value="KOM56297"/>
    <property type="gene ID" value="LR48_Vigan10g218900"/>
</dbReference>
<dbReference type="AlphaFoldDB" id="A0A0L9VN14"/>
<dbReference type="InterPro" id="IPR021109">
    <property type="entry name" value="Peptidase_aspartic_dom_sf"/>
</dbReference>
<dbReference type="CDD" id="cd00303">
    <property type="entry name" value="retropepsin_like"/>
    <property type="match status" value="1"/>
</dbReference>